<protein>
    <submittedName>
        <fullName evidence="2">Uncharacterized protein</fullName>
    </submittedName>
</protein>
<keyword evidence="1" id="KW-0812">Transmembrane</keyword>
<gene>
    <name evidence="2" type="ORF">A3A65_03355</name>
</gene>
<feature type="transmembrane region" description="Helical" evidence="1">
    <location>
        <begin position="170"/>
        <end position="186"/>
    </location>
</feature>
<organism evidence="2 3">
    <name type="scientific">Candidatus Chisholmbacteria bacterium RIFCSPLOWO2_01_FULL_49_14</name>
    <dbReference type="NCBI Taxonomy" id="1797593"/>
    <lineage>
        <taxon>Bacteria</taxon>
        <taxon>Candidatus Chisholmiibacteriota</taxon>
    </lineage>
</organism>
<dbReference type="EMBL" id="MHCL01000016">
    <property type="protein sequence ID" value="OGY21103.1"/>
    <property type="molecule type" value="Genomic_DNA"/>
</dbReference>
<keyword evidence="1" id="KW-1133">Transmembrane helix</keyword>
<sequence length="187" mass="21503">MLRKLGVAHLKVLLIYLTVVTILRWEFPHSFGAFFDLVGLWVGGVIGLGLLGLDRVLYVYVIRPHEQLSQQIQEKVRTQHWKEALETLLARRKEQYHLAFRNGIFALVYIPVVFFAVTSSSGLFGKGVALGVMVHLLHDIWRDQLKNPSELNSWLFWMVSRDVTLEEQKIFVWVLTAAFGMVSLILL</sequence>
<evidence type="ECO:0000313" key="3">
    <source>
        <dbReference type="Proteomes" id="UP000176723"/>
    </source>
</evidence>
<dbReference type="Proteomes" id="UP000176723">
    <property type="component" value="Unassembled WGS sequence"/>
</dbReference>
<accession>A0A1G1W0E2</accession>
<feature type="transmembrane region" description="Helical" evidence="1">
    <location>
        <begin position="7"/>
        <end position="25"/>
    </location>
</feature>
<dbReference type="AlphaFoldDB" id="A0A1G1W0E2"/>
<dbReference type="STRING" id="1797593.A3A65_03355"/>
<name>A0A1G1W0E2_9BACT</name>
<keyword evidence="1" id="KW-0472">Membrane</keyword>
<evidence type="ECO:0000313" key="2">
    <source>
        <dbReference type="EMBL" id="OGY21103.1"/>
    </source>
</evidence>
<comment type="caution">
    <text evidence="2">The sequence shown here is derived from an EMBL/GenBank/DDBJ whole genome shotgun (WGS) entry which is preliminary data.</text>
</comment>
<proteinExistence type="predicted"/>
<evidence type="ECO:0000256" key="1">
    <source>
        <dbReference type="SAM" id="Phobius"/>
    </source>
</evidence>
<reference evidence="2 3" key="1">
    <citation type="journal article" date="2016" name="Nat. Commun.">
        <title>Thousands of microbial genomes shed light on interconnected biogeochemical processes in an aquifer system.</title>
        <authorList>
            <person name="Anantharaman K."/>
            <person name="Brown C.T."/>
            <person name="Hug L.A."/>
            <person name="Sharon I."/>
            <person name="Castelle C.J."/>
            <person name="Probst A.J."/>
            <person name="Thomas B.C."/>
            <person name="Singh A."/>
            <person name="Wilkins M.J."/>
            <person name="Karaoz U."/>
            <person name="Brodie E.L."/>
            <person name="Williams K.H."/>
            <person name="Hubbard S.S."/>
            <person name="Banfield J.F."/>
        </authorList>
    </citation>
    <scope>NUCLEOTIDE SEQUENCE [LARGE SCALE GENOMIC DNA]</scope>
</reference>
<feature type="transmembrane region" description="Helical" evidence="1">
    <location>
        <begin position="98"/>
        <end position="117"/>
    </location>
</feature>
<feature type="transmembrane region" description="Helical" evidence="1">
    <location>
        <begin position="31"/>
        <end position="53"/>
    </location>
</feature>